<dbReference type="EMBL" id="CP033433">
    <property type="protein sequence ID" value="AYQ71207.1"/>
    <property type="molecule type" value="Genomic_DNA"/>
</dbReference>
<reference evidence="2 3" key="1">
    <citation type="submission" date="2018-10" db="EMBL/GenBank/DDBJ databases">
        <title>Genome Sequence of Cohnella sp.</title>
        <authorList>
            <person name="Srinivasan S."/>
            <person name="Kim M.K."/>
        </authorList>
    </citation>
    <scope>NUCLEOTIDE SEQUENCE [LARGE SCALE GENOMIC DNA]</scope>
    <source>
        <strain evidence="2 3">18JY8-7</strain>
    </source>
</reference>
<keyword evidence="3" id="KW-1185">Reference proteome</keyword>
<dbReference type="KEGG" id="coh:EAV92_00430"/>
<feature type="compositionally biased region" description="Polar residues" evidence="1">
    <location>
        <begin position="144"/>
        <end position="154"/>
    </location>
</feature>
<dbReference type="Proteomes" id="UP000269097">
    <property type="component" value="Chromosome"/>
</dbReference>
<dbReference type="RefSeq" id="WP_123039271.1">
    <property type="nucleotide sequence ID" value="NZ_CP033433.1"/>
</dbReference>
<dbReference type="InterPro" id="IPR014347">
    <property type="entry name" value="Tautomerase/MIF_sf"/>
</dbReference>
<organism evidence="2 3">
    <name type="scientific">Cohnella candidum</name>
    <dbReference type="NCBI Taxonomy" id="2674991"/>
    <lineage>
        <taxon>Bacteria</taxon>
        <taxon>Bacillati</taxon>
        <taxon>Bacillota</taxon>
        <taxon>Bacilli</taxon>
        <taxon>Bacillales</taxon>
        <taxon>Paenibacillaceae</taxon>
        <taxon>Cohnella</taxon>
    </lineage>
</organism>
<dbReference type="SUPFAM" id="SSF55331">
    <property type="entry name" value="Tautomerase/MIF"/>
    <property type="match status" value="1"/>
</dbReference>
<feature type="region of interest" description="Disordered" evidence="1">
    <location>
        <begin position="136"/>
        <end position="163"/>
    </location>
</feature>
<dbReference type="InterPro" id="IPR015017">
    <property type="entry name" value="DUF1904"/>
</dbReference>
<dbReference type="Gene3D" id="3.30.429.10">
    <property type="entry name" value="Macrophage Migration Inhibitory Factor"/>
    <property type="match status" value="1"/>
</dbReference>
<accession>A0A3G3JTI7</accession>
<evidence type="ECO:0000256" key="1">
    <source>
        <dbReference type="SAM" id="MobiDB-lite"/>
    </source>
</evidence>
<proteinExistence type="predicted"/>
<dbReference type="AlphaFoldDB" id="A0A3G3JTI7"/>
<evidence type="ECO:0000313" key="2">
    <source>
        <dbReference type="EMBL" id="AYQ71207.1"/>
    </source>
</evidence>
<sequence>MPHLLIRGVEVDQVRAVSTAMVAELAALCQCPEDHFLLECLQTAAVFRGETVASYPFVEVAWFERGAEVRDRFAEIVDRHLRSSGIPEMEIAFRVYREDQYYANGERLGPVKQEDDPSALRDELRNLQEANGRLKEQLRKSAAKTVTKSDSAMSSRLRDALRE</sequence>
<protein>
    <submittedName>
        <fullName evidence="2">DUF1904 family protein</fullName>
    </submittedName>
</protein>
<evidence type="ECO:0000313" key="3">
    <source>
        <dbReference type="Proteomes" id="UP000269097"/>
    </source>
</evidence>
<name>A0A3G3JTI7_9BACL</name>
<dbReference type="Pfam" id="PF08921">
    <property type="entry name" value="DUF1904"/>
    <property type="match status" value="1"/>
</dbReference>
<gene>
    <name evidence="2" type="ORF">EAV92_00430</name>
</gene>